<evidence type="ECO:0000313" key="1">
    <source>
        <dbReference type="EMBL" id="KAJ6993533.1"/>
    </source>
</evidence>
<proteinExistence type="predicted"/>
<sequence>MGLQSGLRVVFVRLFTVKGLLAAAAVRAVTGVVFATCRGDEWLKRLVGDMGKGKNLSFNWE</sequence>
<dbReference type="Proteomes" id="UP001164929">
    <property type="component" value="Chromosome 6"/>
</dbReference>
<protein>
    <submittedName>
        <fullName evidence="1">Uncharacterized protein</fullName>
    </submittedName>
</protein>
<organism evidence="1 2">
    <name type="scientific">Populus alba x Populus x berolinensis</name>
    <dbReference type="NCBI Taxonomy" id="444605"/>
    <lineage>
        <taxon>Eukaryota</taxon>
        <taxon>Viridiplantae</taxon>
        <taxon>Streptophyta</taxon>
        <taxon>Embryophyta</taxon>
        <taxon>Tracheophyta</taxon>
        <taxon>Spermatophyta</taxon>
        <taxon>Magnoliopsida</taxon>
        <taxon>eudicotyledons</taxon>
        <taxon>Gunneridae</taxon>
        <taxon>Pentapetalae</taxon>
        <taxon>rosids</taxon>
        <taxon>fabids</taxon>
        <taxon>Malpighiales</taxon>
        <taxon>Salicaceae</taxon>
        <taxon>Saliceae</taxon>
        <taxon>Populus</taxon>
    </lineage>
</organism>
<name>A0AAD6QN82_9ROSI</name>
<gene>
    <name evidence="1" type="ORF">NC653_016616</name>
</gene>
<reference evidence="1" key="1">
    <citation type="journal article" date="2023" name="Mol. Ecol. Resour.">
        <title>Chromosome-level genome assembly of a triploid poplar Populus alba 'Berolinensis'.</title>
        <authorList>
            <person name="Chen S."/>
            <person name="Yu Y."/>
            <person name="Wang X."/>
            <person name="Wang S."/>
            <person name="Zhang T."/>
            <person name="Zhou Y."/>
            <person name="He R."/>
            <person name="Meng N."/>
            <person name="Wang Y."/>
            <person name="Liu W."/>
            <person name="Liu Z."/>
            <person name="Liu J."/>
            <person name="Guo Q."/>
            <person name="Huang H."/>
            <person name="Sederoff R.R."/>
            <person name="Wang G."/>
            <person name="Qu G."/>
            <person name="Chen S."/>
        </authorList>
    </citation>
    <scope>NUCLEOTIDE SEQUENCE</scope>
    <source>
        <strain evidence="1">SC-2020</strain>
    </source>
</reference>
<dbReference type="AlphaFoldDB" id="A0AAD6QN82"/>
<evidence type="ECO:0000313" key="2">
    <source>
        <dbReference type="Proteomes" id="UP001164929"/>
    </source>
</evidence>
<dbReference type="EMBL" id="JAQIZT010000006">
    <property type="protein sequence ID" value="KAJ6993533.1"/>
    <property type="molecule type" value="Genomic_DNA"/>
</dbReference>
<keyword evidence="2" id="KW-1185">Reference proteome</keyword>
<accession>A0AAD6QN82</accession>
<comment type="caution">
    <text evidence="1">The sequence shown here is derived from an EMBL/GenBank/DDBJ whole genome shotgun (WGS) entry which is preliminary data.</text>
</comment>